<protein>
    <submittedName>
        <fullName evidence="2">Uncharacterized protein</fullName>
    </submittedName>
</protein>
<organism evidence="2 3">
    <name type="scientific">Thalassoglobus neptunius</name>
    <dbReference type="NCBI Taxonomy" id="1938619"/>
    <lineage>
        <taxon>Bacteria</taxon>
        <taxon>Pseudomonadati</taxon>
        <taxon>Planctomycetota</taxon>
        <taxon>Planctomycetia</taxon>
        <taxon>Planctomycetales</taxon>
        <taxon>Planctomycetaceae</taxon>
        <taxon>Thalassoglobus</taxon>
    </lineage>
</organism>
<proteinExistence type="predicted"/>
<evidence type="ECO:0000256" key="1">
    <source>
        <dbReference type="SAM" id="MobiDB-lite"/>
    </source>
</evidence>
<keyword evidence="3" id="KW-1185">Reference proteome</keyword>
<comment type="caution">
    <text evidence="2">The sequence shown here is derived from an EMBL/GenBank/DDBJ whole genome shotgun (WGS) entry which is preliminary data.</text>
</comment>
<evidence type="ECO:0000313" key="3">
    <source>
        <dbReference type="Proteomes" id="UP000317243"/>
    </source>
</evidence>
<evidence type="ECO:0000313" key="2">
    <source>
        <dbReference type="EMBL" id="TWT57216.1"/>
    </source>
</evidence>
<feature type="region of interest" description="Disordered" evidence="1">
    <location>
        <begin position="36"/>
        <end position="66"/>
    </location>
</feature>
<sequence>MIECSRCGSQLNDEGDVHVCDVVDINGWRPVHRWGSLNPSEEDVNSERFGAENTGETSDLPDGPSV</sequence>
<dbReference type="AlphaFoldDB" id="A0A5C5X2P8"/>
<dbReference type="EMBL" id="SIHI01000001">
    <property type="protein sequence ID" value="TWT57216.1"/>
    <property type="molecule type" value="Genomic_DNA"/>
</dbReference>
<gene>
    <name evidence="2" type="ORF">KOR42_05740</name>
</gene>
<accession>A0A5C5X2P8</accession>
<dbReference type="Proteomes" id="UP000317243">
    <property type="component" value="Unassembled WGS sequence"/>
</dbReference>
<name>A0A5C5X2P8_9PLAN</name>
<reference evidence="2 3" key="1">
    <citation type="submission" date="2019-02" db="EMBL/GenBank/DDBJ databases">
        <title>Deep-cultivation of Planctomycetes and their phenomic and genomic characterization uncovers novel biology.</title>
        <authorList>
            <person name="Wiegand S."/>
            <person name="Jogler M."/>
            <person name="Boedeker C."/>
            <person name="Pinto D."/>
            <person name="Vollmers J."/>
            <person name="Rivas-Marin E."/>
            <person name="Kohn T."/>
            <person name="Peeters S.H."/>
            <person name="Heuer A."/>
            <person name="Rast P."/>
            <person name="Oberbeckmann S."/>
            <person name="Bunk B."/>
            <person name="Jeske O."/>
            <person name="Meyerdierks A."/>
            <person name="Storesund J.E."/>
            <person name="Kallscheuer N."/>
            <person name="Luecker S."/>
            <person name="Lage O.M."/>
            <person name="Pohl T."/>
            <person name="Merkel B.J."/>
            <person name="Hornburger P."/>
            <person name="Mueller R.-W."/>
            <person name="Bruemmer F."/>
            <person name="Labrenz M."/>
            <person name="Spormann A.M."/>
            <person name="Op Den Camp H."/>
            <person name="Overmann J."/>
            <person name="Amann R."/>
            <person name="Jetten M.S.M."/>
            <person name="Mascher T."/>
            <person name="Medema M.H."/>
            <person name="Devos D.P."/>
            <person name="Kaster A.-K."/>
            <person name="Ovreas L."/>
            <person name="Rohde M."/>
            <person name="Galperin M.Y."/>
            <person name="Jogler C."/>
        </authorList>
    </citation>
    <scope>NUCLEOTIDE SEQUENCE [LARGE SCALE GENOMIC DNA]</scope>
    <source>
        <strain evidence="2 3">KOR42</strain>
    </source>
</reference>